<accession>H8H2Y1</accession>
<evidence type="ECO:0000259" key="1">
    <source>
        <dbReference type="Pfam" id="PF19994"/>
    </source>
</evidence>
<proteinExistence type="predicted"/>
<feature type="domain" description="GTPase-associated system helical" evidence="1">
    <location>
        <begin position="10"/>
        <end position="394"/>
    </location>
</feature>
<name>H8H2Y1_DEIGI</name>
<reference evidence="2 3" key="1">
    <citation type="journal article" date="2012" name="PLoS ONE">
        <title>Genome sequence and transcriptome analysis of the radioresistant bacterium Deinococcus gobiensis: insights into the extreme environmental adaptations.</title>
        <authorList>
            <person name="Yuan M."/>
            <person name="Chen M."/>
            <person name="Zhang W."/>
            <person name="Lu W."/>
            <person name="Wang J."/>
            <person name="Yang M."/>
            <person name="Zhao P."/>
            <person name="Tang R."/>
            <person name="Li X."/>
            <person name="Hao Y."/>
            <person name="Zhou Z."/>
            <person name="Zhan Y."/>
            <person name="Yu H."/>
            <person name="Teng C."/>
            <person name="Yan Y."/>
            <person name="Ping S."/>
            <person name="Wang Y."/>
            <person name="Lin M."/>
        </authorList>
    </citation>
    <scope>NUCLEOTIDE SEQUENCE [LARGE SCALE GENOMIC DNA]</scope>
    <source>
        <strain evidence="3">DSM 21396 / JCM 16679 / CGMCC 1.7299 / I-0</strain>
        <plasmid evidence="2">P3</plasmid>
    </source>
</reference>
<dbReference type="AlphaFoldDB" id="H8H2Y1"/>
<geneLocation type="plasmid" evidence="2 3">
    <name>P3</name>
</geneLocation>
<dbReference type="KEGG" id="dgo:DGo_PC0086"/>
<organism evidence="2 3">
    <name type="scientific">Deinococcus gobiensis (strain DSM 21396 / JCM 16679 / CGMCC 1.7299 / I-0)</name>
    <dbReference type="NCBI Taxonomy" id="745776"/>
    <lineage>
        <taxon>Bacteria</taxon>
        <taxon>Thermotogati</taxon>
        <taxon>Deinococcota</taxon>
        <taxon>Deinococci</taxon>
        <taxon>Deinococcales</taxon>
        <taxon>Deinococcaceae</taxon>
        <taxon>Deinococcus</taxon>
    </lineage>
</organism>
<keyword evidence="3" id="KW-1185">Reference proteome</keyword>
<dbReference type="HOGENOM" id="CLU_693925_0_0_0"/>
<evidence type="ECO:0000313" key="2">
    <source>
        <dbReference type="EMBL" id="AFD27878.1"/>
    </source>
</evidence>
<dbReference type="Proteomes" id="UP000007575">
    <property type="component" value="Plasmid P3"/>
</dbReference>
<keyword evidence="2" id="KW-0614">Plasmid</keyword>
<protein>
    <recommendedName>
        <fullName evidence="1">GTPase-associated system helical domain-containing protein</fullName>
    </recommendedName>
</protein>
<dbReference type="Pfam" id="PF19994">
    <property type="entry name" value="GASH"/>
    <property type="match status" value="1"/>
</dbReference>
<evidence type="ECO:0000313" key="3">
    <source>
        <dbReference type="Proteomes" id="UP000007575"/>
    </source>
</evidence>
<dbReference type="InterPro" id="IPR045523">
    <property type="entry name" value="GASH"/>
</dbReference>
<gene>
    <name evidence="2" type="ordered locus">DGo_PC0086</name>
</gene>
<sequence>MTLQTAFMNAITGANFDDTHDQAVEPAFKLIIERLTNEPESLIDAALAAFLPHSTKEHPLLKETFNDIESIWPYVRKKFADEPIWLDRYVLGRALLEIADTNSIAAAKMYLALKDPFLYTLETREANFRTSFLKVWKPSFEKVAKMFWQPSEDFSPVPVKSITAQISTESINTLKAQLQEATEGTAFQDANGEAYDMDKDWITTFSAVAGDAISASINEALKELTQKLPSQLRSASNYHERIQEILKYATRAQRQGNLTWWLLSKYSVPTDQSYRALSPLSGVLQMVLDFKQFASTLAPSEVDAILLEAIWTTYPDSMAEERTINEWIDDVITCKESAEYGVSDRKISPLLLCDVIAAKHNGSLVEAATLAGVNSEVKLTLANFAIWLWHSTQAHSS</sequence>
<dbReference type="EMBL" id="CP002194">
    <property type="protein sequence ID" value="AFD27878.1"/>
    <property type="molecule type" value="Genomic_DNA"/>
</dbReference>